<gene>
    <name evidence="1" type="ORF">DPMN_014443</name>
</gene>
<organism evidence="1 2">
    <name type="scientific">Dreissena polymorpha</name>
    <name type="common">Zebra mussel</name>
    <name type="synonym">Mytilus polymorpha</name>
    <dbReference type="NCBI Taxonomy" id="45954"/>
    <lineage>
        <taxon>Eukaryota</taxon>
        <taxon>Metazoa</taxon>
        <taxon>Spiralia</taxon>
        <taxon>Lophotrochozoa</taxon>
        <taxon>Mollusca</taxon>
        <taxon>Bivalvia</taxon>
        <taxon>Autobranchia</taxon>
        <taxon>Heteroconchia</taxon>
        <taxon>Euheterodonta</taxon>
        <taxon>Imparidentia</taxon>
        <taxon>Neoheterodontei</taxon>
        <taxon>Myida</taxon>
        <taxon>Dreissenoidea</taxon>
        <taxon>Dreissenidae</taxon>
        <taxon>Dreissena</taxon>
    </lineage>
</organism>
<dbReference type="PANTHER" id="PTHR31635">
    <property type="entry name" value="REVERSE TRANSCRIPTASE DOMAIN-CONTAINING PROTEIN-RELATED"/>
    <property type="match status" value="1"/>
</dbReference>
<proteinExistence type="predicted"/>
<keyword evidence="2" id="KW-1185">Reference proteome</keyword>
<reference evidence="1" key="2">
    <citation type="submission" date="2020-11" db="EMBL/GenBank/DDBJ databases">
        <authorList>
            <person name="McCartney M.A."/>
            <person name="Auch B."/>
            <person name="Kono T."/>
            <person name="Mallez S."/>
            <person name="Becker A."/>
            <person name="Gohl D.M."/>
            <person name="Silverstein K.A.T."/>
            <person name="Koren S."/>
            <person name="Bechman K.B."/>
            <person name="Herman A."/>
            <person name="Abrahante J.E."/>
            <person name="Garbe J."/>
        </authorList>
    </citation>
    <scope>NUCLEOTIDE SEQUENCE</scope>
    <source>
        <strain evidence="1">Duluth1</strain>
        <tissue evidence="1">Whole animal</tissue>
    </source>
</reference>
<dbReference type="Proteomes" id="UP000828390">
    <property type="component" value="Unassembled WGS sequence"/>
</dbReference>
<comment type="caution">
    <text evidence="1">The sequence shown here is derived from an EMBL/GenBank/DDBJ whole genome shotgun (WGS) entry which is preliminary data.</text>
</comment>
<evidence type="ECO:0000313" key="2">
    <source>
        <dbReference type="Proteomes" id="UP000828390"/>
    </source>
</evidence>
<dbReference type="AlphaFoldDB" id="A0A9D4NAS7"/>
<dbReference type="EMBL" id="JAIWYP010000001">
    <property type="protein sequence ID" value="KAH3890364.1"/>
    <property type="molecule type" value="Genomic_DNA"/>
</dbReference>
<name>A0A9D4NAS7_DREPO</name>
<dbReference type="PANTHER" id="PTHR31635:SF196">
    <property type="entry name" value="REVERSE TRANSCRIPTASE DOMAIN-CONTAINING PROTEIN-RELATED"/>
    <property type="match status" value="1"/>
</dbReference>
<reference evidence="1" key="1">
    <citation type="journal article" date="2019" name="bioRxiv">
        <title>The Genome of the Zebra Mussel, Dreissena polymorpha: A Resource for Invasive Species Research.</title>
        <authorList>
            <person name="McCartney M.A."/>
            <person name="Auch B."/>
            <person name="Kono T."/>
            <person name="Mallez S."/>
            <person name="Zhang Y."/>
            <person name="Obille A."/>
            <person name="Becker A."/>
            <person name="Abrahante J.E."/>
            <person name="Garbe J."/>
            <person name="Badalamenti J.P."/>
            <person name="Herman A."/>
            <person name="Mangelson H."/>
            <person name="Liachko I."/>
            <person name="Sullivan S."/>
            <person name="Sone E.D."/>
            <person name="Koren S."/>
            <person name="Silverstein K.A.T."/>
            <person name="Beckman K.B."/>
            <person name="Gohl D.M."/>
        </authorList>
    </citation>
    <scope>NUCLEOTIDE SEQUENCE</scope>
    <source>
        <strain evidence="1">Duluth1</strain>
        <tissue evidence="1">Whole animal</tissue>
    </source>
</reference>
<evidence type="ECO:0000313" key="1">
    <source>
        <dbReference type="EMBL" id="KAH3890364.1"/>
    </source>
</evidence>
<protein>
    <submittedName>
        <fullName evidence="1">Uncharacterized protein</fullName>
    </submittedName>
</protein>
<sequence length="170" mass="19454">MTSGLKLNKSKCTVLRVGKLKQSNVLYKKEMKFNWTSDEATLGITFTNNEKDTVLKNILPKLQNFKNCLKSWHHRKLTLIGKNTVLKTFALPKLIYVLTVLPNPPNDVINDIKSAIFNFIWDGKPDKIKRTQLIQSVENGGIQLTNIDSFLNAIKCSWVKRYLDNTNTSK</sequence>
<accession>A0A9D4NAS7</accession>